<keyword evidence="3" id="KW-0349">Heme</keyword>
<proteinExistence type="inferred from homology"/>
<evidence type="ECO:0000256" key="6">
    <source>
        <dbReference type="ARBA" id="ARBA00023004"/>
    </source>
</evidence>
<keyword evidence="9" id="KW-1185">Reference proteome</keyword>
<keyword evidence="5" id="KW-0560">Oxidoreductase</keyword>
<dbReference type="EMBL" id="JBBWWR010000009">
    <property type="protein sequence ID" value="KAK8961439.1"/>
    <property type="molecule type" value="Genomic_DNA"/>
</dbReference>
<keyword evidence="7" id="KW-0503">Monooxygenase</keyword>
<comment type="caution">
    <text evidence="8">The sequence shown here is derived from an EMBL/GenBank/DDBJ whole genome shotgun (WGS) entry which is preliminary data.</text>
</comment>
<name>A0ABR2MB50_9ASPA</name>
<dbReference type="Gene3D" id="1.10.630.10">
    <property type="entry name" value="Cytochrome P450"/>
    <property type="match status" value="1"/>
</dbReference>
<comment type="similarity">
    <text evidence="2">Belongs to the cytochrome P450 family.</text>
</comment>
<evidence type="ECO:0000256" key="7">
    <source>
        <dbReference type="ARBA" id="ARBA00023033"/>
    </source>
</evidence>
<evidence type="ECO:0000256" key="3">
    <source>
        <dbReference type="ARBA" id="ARBA00022617"/>
    </source>
</evidence>
<dbReference type="SUPFAM" id="SSF48264">
    <property type="entry name" value="Cytochrome P450"/>
    <property type="match status" value="1"/>
</dbReference>
<sequence>MRRLCTSELLSTKRVLSFRSIREEEVSLFIRSIAASSGIMINLSSKFASLTNDITARAIIGGRSEDQRIFCPPSTT</sequence>
<dbReference type="PANTHER" id="PTHR47955:SF19">
    <property type="entry name" value="CYTOCHROME P450 71A9-LIKE ISOFORM X1"/>
    <property type="match status" value="1"/>
</dbReference>
<gene>
    <name evidence="8" type="primary">CYP71D10</name>
    <name evidence="8" type="ORF">KSP40_PGU022422</name>
</gene>
<keyword evidence="6" id="KW-0408">Iron</keyword>
<evidence type="ECO:0000313" key="9">
    <source>
        <dbReference type="Proteomes" id="UP001412067"/>
    </source>
</evidence>
<dbReference type="Proteomes" id="UP001412067">
    <property type="component" value="Unassembled WGS sequence"/>
</dbReference>
<dbReference type="InterPro" id="IPR036396">
    <property type="entry name" value="Cyt_P450_sf"/>
</dbReference>
<organism evidence="8 9">
    <name type="scientific">Platanthera guangdongensis</name>
    <dbReference type="NCBI Taxonomy" id="2320717"/>
    <lineage>
        <taxon>Eukaryota</taxon>
        <taxon>Viridiplantae</taxon>
        <taxon>Streptophyta</taxon>
        <taxon>Embryophyta</taxon>
        <taxon>Tracheophyta</taxon>
        <taxon>Spermatophyta</taxon>
        <taxon>Magnoliopsida</taxon>
        <taxon>Liliopsida</taxon>
        <taxon>Asparagales</taxon>
        <taxon>Orchidaceae</taxon>
        <taxon>Orchidoideae</taxon>
        <taxon>Orchideae</taxon>
        <taxon>Orchidinae</taxon>
        <taxon>Platanthera</taxon>
    </lineage>
</organism>
<reference evidence="8 9" key="1">
    <citation type="journal article" date="2022" name="Nat. Plants">
        <title>Genomes of leafy and leafless Platanthera orchids illuminate the evolution of mycoheterotrophy.</title>
        <authorList>
            <person name="Li M.H."/>
            <person name="Liu K.W."/>
            <person name="Li Z."/>
            <person name="Lu H.C."/>
            <person name="Ye Q.L."/>
            <person name="Zhang D."/>
            <person name="Wang J.Y."/>
            <person name="Li Y.F."/>
            <person name="Zhong Z.M."/>
            <person name="Liu X."/>
            <person name="Yu X."/>
            <person name="Liu D.K."/>
            <person name="Tu X.D."/>
            <person name="Liu B."/>
            <person name="Hao Y."/>
            <person name="Liao X.Y."/>
            <person name="Jiang Y.T."/>
            <person name="Sun W.H."/>
            <person name="Chen J."/>
            <person name="Chen Y.Q."/>
            <person name="Ai Y."/>
            <person name="Zhai J.W."/>
            <person name="Wu S.S."/>
            <person name="Zhou Z."/>
            <person name="Hsiao Y.Y."/>
            <person name="Wu W.L."/>
            <person name="Chen Y.Y."/>
            <person name="Lin Y.F."/>
            <person name="Hsu J.L."/>
            <person name="Li C.Y."/>
            <person name="Wang Z.W."/>
            <person name="Zhao X."/>
            <person name="Zhong W.Y."/>
            <person name="Ma X.K."/>
            <person name="Ma L."/>
            <person name="Huang J."/>
            <person name="Chen G.Z."/>
            <person name="Huang M.Z."/>
            <person name="Huang L."/>
            <person name="Peng D.H."/>
            <person name="Luo Y.B."/>
            <person name="Zou S.Q."/>
            <person name="Chen S.P."/>
            <person name="Lan S."/>
            <person name="Tsai W.C."/>
            <person name="Van de Peer Y."/>
            <person name="Liu Z.J."/>
        </authorList>
    </citation>
    <scope>NUCLEOTIDE SEQUENCE [LARGE SCALE GENOMIC DNA]</scope>
    <source>
        <strain evidence="8">Lor288</strain>
    </source>
</reference>
<evidence type="ECO:0000256" key="2">
    <source>
        <dbReference type="ARBA" id="ARBA00010617"/>
    </source>
</evidence>
<protein>
    <submittedName>
        <fullName evidence="8">Cytochrome P450 71D10</fullName>
    </submittedName>
</protein>
<dbReference type="PANTHER" id="PTHR47955">
    <property type="entry name" value="CYTOCHROME P450 FAMILY 71 PROTEIN"/>
    <property type="match status" value="1"/>
</dbReference>
<evidence type="ECO:0000256" key="4">
    <source>
        <dbReference type="ARBA" id="ARBA00022723"/>
    </source>
</evidence>
<keyword evidence="4" id="KW-0479">Metal-binding</keyword>
<evidence type="ECO:0000256" key="1">
    <source>
        <dbReference type="ARBA" id="ARBA00001971"/>
    </source>
</evidence>
<comment type="cofactor">
    <cofactor evidence="1">
        <name>heme</name>
        <dbReference type="ChEBI" id="CHEBI:30413"/>
    </cofactor>
</comment>
<accession>A0ABR2MB50</accession>
<evidence type="ECO:0000256" key="5">
    <source>
        <dbReference type="ARBA" id="ARBA00023002"/>
    </source>
</evidence>
<evidence type="ECO:0000313" key="8">
    <source>
        <dbReference type="EMBL" id="KAK8961439.1"/>
    </source>
</evidence>